<dbReference type="InParanoid" id="Q23R54"/>
<reference evidence="2" key="1">
    <citation type="journal article" date="2006" name="PLoS Biol.">
        <title>Macronuclear genome sequence of the ciliate Tetrahymena thermophila, a model eukaryote.</title>
        <authorList>
            <person name="Eisen J.A."/>
            <person name="Coyne R.S."/>
            <person name="Wu M."/>
            <person name="Wu D."/>
            <person name="Thiagarajan M."/>
            <person name="Wortman J.R."/>
            <person name="Badger J.H."/>
            <person name="Ren Q."/>
            <person name="Amedeo P."/>
            <person name="Jones K.M."/>
            <person name="Tallon L.J."/>
            <person name="Delcher A.L."/>
            <person name="Salzberg S.L."/>
            <person name="Silva J.C."/>
            <person name="Haas B.J."/>
            <person name="Majoros W.H."/>
            <person name="Farzad M."/>
            <person name="Carlton J.M."/>
            <person name="Smith R.K. Jr."/>
            <person name="Garg J."/>
            <person name="Pearlman R.E."/>
            <person name="Karrer K.M."/>
            <person name="Sun L."/>
            <person name="Manning G."/>
            <person name="Elde N.C."/>
            <person name="Turkewitz A.P."/>
            <person name="Asai D.J."/>
            <person name="Wilkes D.E."/>
            <person name="Wang Y."/>
            <person name="Cai H."/>
            <person name="Collins K."/>
            <person name="Stewart B.A."/>
            <person name="Lee S.R."/>
            <person name="Wilamowska K."/>
            <person name="Weinberg Z."/>
            <person name="Ruzzo W.L."/>
            <person name="Wloga D."/>
            <person name="Gaertig J."/>
            <person name="Frankel J."/>
            <person name="Tsao C.-C."/>
            <person name="Gorovsky M.A."/>
            <person name="Keeling P.J."/>
            <person name="Waller R.F."/>
            <person name="Patron N.J."/>
            <person name="Cherry J.M."/>
            <person name="Stover N.A."/>
            <person name="Krieger C.J."/>
            <person name="del Toro C."/>
            <person name="Ryder H.F."/>
            <person name="Williamson S.C."/>
            <person name="Barbeau R.A."/>
            <person name="Hamilton E.P."/>
            <person name="Orias E."/>
        </authorList>
    </citation>
    <scope>NUCLEOTIDE SEQUENCE [LARGE SCALE GENOMIC DNA]</scope>
    <source>
        <strain evidence="2">SB210</strain>
    </source>
</reference>
<dbReference type="HOGENOM" id="CLU_2325444_0_0_1"/>
<proteinExistence type="predicted"/>
<gene>
    <name evidence="1" type="ORF">TTHERM_00849300</name>
</gene>
<accession>Q23R54</accession>
<name>Q23R54_TETTS</name>
<evidence type="ECO:0000313" key="2">
    <source>
        <dbReference type="Proteomes" id="UP000009168"/>
    </source>
</evidence>
<keyword evidence="2" id="KW-1185">Reference proteome</keyword>
<sequence>MATQKSTVDIVKKTCVLPVIQARGAKRKGVTSMQALIIFKEFKRMLKGIIIIARFVPKSIFQHLQETQGCTQNETRDLKIKLAKVQAIKKKSLLPYTEL</sequence>
<protein>
    <submittedName>
        <fullName evidence="1">Uncharacterized protein</fullName>
    </submittedName>
</protein>
<dbReference type="EMBL" id="GG662645">
    <property type="protein sequence ID" value="EAR98987.1"/>
    <property type="molecule type" value="Genomic_DNA"/>
</dbReference>
<organism evidence="1 2">
    <name type="scientific">Tetrahymena thermophila (strain SB210)</name>
    <dbReference type="NCBI Taxonomy" id="312017"/>
    <lineage>
        <taxon>Eukaryota</taxon>
        <taxon>Sar</taxon>
        <taxon>Alveolata</taxon>
        <taxon>Ciliophora</taxon>
        <taxon>Intramacronucleata</taxon>
        <taxon>Oligohymenophorea</taxon>
        <taxon>Hymenostomatida</taxon>
        <taxon>Tetrahymenina</taxon>
        <taxon>Tetrahymenidae</taxon>
        <taxon>Tetrahymena</taxon>
    </lineage>
</organism>
<evidence type="ECO:0000313" key="1">
    <source>
        <dbReference type="EMBL" id="EAR98987.1"/>
    </source>
</evidence>
<dbReference type="RefSeq" id="XP_001019232.1">
    <property type="nucleotide sequence ID" value="XM_001019232.1"/>
</dbReference>
<dbReference type="KEGG" id="tet:TTHERM_00849300"/>
<dbReference type="Proteomes" id="UP000009168">
    <property type="component" value="Unassembled WGS sequence"/>
</dbReference>
<dbReference type="GeneID" id="7834861"/>
<dbReference type="AlphaFoldDB" id="Q23R54"/>